<dbReference type="AlphaFoldDB" id="A0A848DPU2"/>
<accession>A0A848DPU2</accession>
<dbReference type="Proteomes" id="UP000586918">
    <property type="component" value="Unassembled WGS sequence"/>
</dbReference>
<name>A0A848DPU2_9PSEU</name>
<evidence type="ECO:0000313" key="3">
    <source>
        <dbReference type="Proteomes" id="UP000586918"/>
    </source>
</evidence>
<feature type="region of interest" description="Disordered" evidence="1">
    <location>
        <begin position="1"/>
        <end position="27"/>
    </location>
</feature>
<gene>
    <name evidence="2" type="ORF">HF519_23860</name>
</gene>
<reference evidence="2 3" key="1">
    <citation type="submission" date="2020-04" db="EMBL/GenBank/DDBJ databases">
        <authorList>
            <person name="Klaysubun C."/>
            <person name="Duangmal K."/>
            <person name="Lipun K."/>
        </authorList>
    </citation>
    <scope>NUCLEOTIDE SEQUENCE [LARGE SCALE GENOMIC DNA]</scope>
    <source>
        <strain evidence="2 3">DSM 45300</strain>
    </source>
</reference>
<keyword evidence="3" id="KW-1185">Reference proteome</keyword>
<dbReference type="RefSeq" id="WP_169415235.1">
    <property type="nucleotide sequence ID" value="NZ_JAAXKZ010000117.1"/>
</dbReference>
<proteinExistence type="predicted"/>
<evidence type="ECO:0000313" key="2">
    <source>
        <dbReference type="EMBL" id="NMH94555.1"/>
    </source>
</evidence>
<evidence type="ECO:0000256" key="1">
    <source>
        <dbReference type="SAM" id="MobiDB-lite"/>
    </source>
</evidence>
<comment type="caution">
    <text evidence="2">The sequence shown here is derived from an EMBL/GenBank/DDBJ whole genome shotgun (WGS) entry which is preliminary data.</text>
</comment>
<dbReference type="EMBL" id="JAAXKZ010000117">
    <property type="protein sequence ID" value="NMH94555.1"/>
    <property type="molecule type" value="Genomic_DNA"/>
</dbReference>
<organism evidence="2 3">
    <name type="scientific">Pseudonocardia bannensis</name>
    <dbReference type="NCBI Taxonomy" id="630973"/>
    <lineage>
        <taxon>Bacteria</taxon>
        <taxon>Bacillati</taxon>
        <taxon>Actinomycetota</taxon>
        <taxon>Actinomycetes</taxon>
        <taxon>Pseudonocardiales</taxon>
        <taxon>Pseudonocardiaceae</taxon>
        <taxon>Pseudonocardia</taxon>
    </lineage>
</organism>
<protein>
    <submittedName>
        <fullName evidence="2">Uncharacterized protein</fullName>
    </submittedName>
</protein>
<sequence>MVDVMQMPARSTGVEPGGQVEPFTAQPLDVQRVLDALYGDDEDDDDA</sequence>